<feature type="region of interest" description="Disordered" evidence="1">
    <location>
        <begin position="97"/>
        <end position="124"/>
    </location>
</feature>
<reference evidence="2 3" key="1">
    <citation type="submission" date="2010-12" db="EMBL/GenBank/DDBJ databases">
        <authorList>
            <person name="Muzny D."/>
            <person name="Qin X."/>
            <person name="Buhay C."/>
            <person name="Dugan-Rocha S."/>
            <person name="Ding Y."/>
            <person name="Chen G."/>
            <person name="Hawes A."/>
            <person name="Holder M."/>
            <person name="Jhangiani S."/>
            <person name="Johnson A."/>
            <person name="Khan Z."/>
            <person name="Li Z."/>
            <person name="Liu W."/>
            <person name="Liu X."/>
            <person name="Perez L."/>
            <person name="Shen H."/>
            <person name="Wang Q."/>
            <person name="Watt J."/>
            <person name="Xi L."/>
            <person name="Xin Y."/>
            <person name="Zhou J."/>
            <person name="Deng J."/>
            <person name="Jiang H."/>
            <person name="Liu Y."/>
            <person name="Qu J."/>
            <person name="Song X.-Z."/>
            <person name="Zhang L."/>
            <person name="Villasana D."/>
            <person name="Johnson A."/>
            <person name="Liu J."/>
            <person name="Liyanage D."/>
            <person name="Lorensuhewa L."/>
            <person name="Robinson T."/>
            <person name="Song A."/>
            <person name="Song B.-B."/>
            <person name="Dinh H."/>
            <person name="Thornton R."/>
            <person name="Coyle M."/>
            <person name="Francisco L."/>
            <person name="Jackson L."/>
            <person name="Javaid M."/>
            <person name="Korchina V."/>
            <person name="Kovar C."/>
            <person name="Mata R."/>
            <person name="Mathew T."/>
            <person name="Ngo R."/>
            <person name="Nguyen L."/>
            <person name="Nguyen N."/>
            <person name="Okwuonu G."/>
            <person name="Ongeri F."/>
            <person name="Pham C."/>
            <person name="Simmons D."/>
            <person name="Wilczek-Boney K."/>
            <person name="Hale W."/>
            <person name="Jakkamsetti A."/>
            <person name="Pham P."/>
            <person name="Ruth R."/>
            <person name="San Lucas F."/>
            <person name="Warren J."/>
            <person name="Zhang J."/>
            <person name="Zhao Z."/>
            <person name="Zhou C."/>
            <person name="Zhu D."/>
            <person name="Lee S."/>
            <person name="Bess C."/>
            <person name="Blankenburg K."/>
            <person name="Forbes L."/>
            <person name="Fu Q."/>
            <person name="Gubbala S."/>
            <person name="Hirani K."/>
            <person name="Jayaseelan J.C."/>
            <person name="Lara F."/>
            <person name="Munidasa M."/>
            <person name="Palculict T."/>
            <person name="Patil S."/>
            <person name="Pu L.-L."/>
            <person name="Saada N."/>
            <person name="Tang L."/>
            <person name="Weissenberger G."/>
            <person name="Zhu Y."/>
            <person name="Hemphill L."/>
            <person name="Shang Y."/>
            <person name="Youmans B."/>
            <person name="Ayvaz T."/>
            <person name="Ross M."/>
            <person name="Santibanez J."/>
            <person name="Aqrawi P."/>
            <person name="Gross S."/>
            <person name="Joshi V."/>
            <person name="Fowler G."/>
            <person name="Nazareth L."/>
            <person name="Reid J."/>
            <person name="Worley K."/>
            <person name="Petrosino J."/>
            <person name="Highlander S."/>
            <person name="Gibbs R."/>
        </authorList>
    </citation>
    <scope>NUCLEOTIDE SEQUENCE [LARGE SCALE GENOMIC DNA]</scope>
    <source>
        <strain evidence="2 3">DSM 10105</strain>
    </source>
</reference>
<name>E6JZY5_PARDN</name>
<dbReference type="InterPro" id="IPR024499">
    <property type="entry name" value="Mbeg1-like"/>
</dbReference>
<dbReference type="HOGENOM" id="CLU_043142_2_0_11"/>
<dbReference type="eggNOG" id="COG1073">
    <property type="taxonomic scope" value="Bacteria"/>
</dbReference>
<dbReference type="Proteomes" id="UP000004946">
    <property type="component" value="Chromosome"/>
</dbReference>
<evidence type="ECO:0008006" key="4">
    <source>
        <dbReference type="Google" id="ProtNLM"/>
    </source>
</evidence>
<accession>E6JZY5</accession>
<evidence type="ECO:0000313" key="3">
    <source>
        <dbReference type="Proteomes" id="UP000004946"/>
    </source>
</evidence>
<dbReference type="Pfam" id="PF11187">
    <property type="entry name" value="Mbeg1-like"/>
    <property type="match status" value="1"/>
</dbReference>
<organism evidence="2 3">
    <name type="scientific">Parascardovia denticolens DSM 10105 = JCM 12538</name>
    <dbReference type="NCBI Taxonomy" id="864564"/>
    <lineage>
        <taxon>Bacteria</taxon>
        <taxon>Bacillati</taxon>
        <taxon>Actinomycetota</taxon>
        <taxon>Actinomycetes</taxon>
        <taxon>Bifidobacteriales</taxon>
        <taxon>Bifidobacteriaceae</taxon>
        <taxon>Parascardovia</taxon>
    </lineage>
</organism>
<dbReference type="KEGG" id="pdo:PSDT_1352"/>
<dbReference type="EMBL" id="AEON01000001">
    <property type="protein sequence ID" value="EFT83227.1"/>
    <property type="molecule type" value="Genomic_DNA"/>
</dbReference>
<gene>
    <name evidence="2" type="ORF">HMPREF0620_0232</name>
</gene>
<protein>
    <recommendedName>
        <fullName evidence="4">DUF2974 domain-containing protein</fullName>
    </recommendedName>
</protein>
<feature type="region of interest" description="Disordered" evidence="1">
    <location>
        <begin position="452"/>
        <end position="472"/>
    </location>
</feature>
<dbReference type="Gene3D" id="3.40.50.1820">
    <property type="entry name" value="alpha/beta hydrolase"/>
    <property type="match status" value="1"/>
</dbReference>
<dbReference type="PATRIC" id="fig|864564.6.peg.1481"/>
<comment type="caution">
    <text evidence="2">The sequence shown here is derived from an EMBL/GenBank/DDBJ whole genome shotgun (WGS) entry which is preliminary data.</text>
</comment>
<evidence type="ECO:0000256" key="1">
    <source>
        <dbReference type="SAM" id="MobiDB-lite"/>
    </source>
</evidence>
<keyword evidence="3" id="KW-1185">Reference proteome</keyword>
<dbReference type="AlphaFoldDB" id="E6JZY5"/>
<evidence type="ECO:0000313" key="2">
    <source>
        <dbReference type="EMBL" id="EFT83227.1"/>
    </source>
</evidence>
<sequence length="472" mass="52545">MGVGPSDLMKPGGMMGNIVDYAQTMMETFDQRPFSRVDSLVLSQLTYLALPSYVPHLDLPGYTSPLPAPVPSPSPAPSPTWWDRWKGSLLSFFQSGLESERKEEGPKGSKKPEESEPESEPRDLDNFLPLAELYRAEEFASMFKGDPLTSEHRPLLEAVCASPRFRQLRVGNYTQNENTLDGEEQQFAAVTYLLPDGREYLAFRGTEPSLVGWKEDFAMTYSPVIPSQTEAVAYTQAVAAQSARPLLVGGHSKGGNMAVYAAVMAEEAVQDRIQAVYSHDGPGFHQEFYDLPGWKRIGPKEDKTCPQYTVIGQLMRPESRFDLVKSNTTGVSQHYCLNWLVEKRDFVPAGQIDPNAERFDNSLRNWLQARPYDQRKTIVTTVYQALKAGGYDNIQELKDNFSSAWPKISAVIGQLEPGDKSIVLAAVKDIIAMLIPSMIGNFFSPILPPTLPGLRPNQRTPQNPQPSPKQKV</sequence>
<feature type="compositionally biased region" description="Basic and acidic residues" evidence="1">
    <location>
        <begin position="98"/>
        <end position="124"/>
    </location>
</feature>
<proteinExistence type="predicted"/>
<dbReference type="SUPFAM" id="SSF53474">
    <property type="entry name" value="alpha/beta-Hydrolases"/>
    <property type="match status" value="1"/>
</dbReference>
<dbReference type="InterPro" id="IPR029058">
    <property type="entry name" value="AB_hydrolase_fold"/>
</dbReference>
<feature type="compositionally biased region" description="Pro residues" evidence="1">
    <location>
        <begin position="463"/>
        <end position="472"/>
    </location>
</feature>